<keyword evidence="7" id="KW-0333">Golgi apparatus</keyword>
<dbReference type="InterPro" id="IPR009729">
    <property type="entry name" value="Gal-3-0_sulfotransfrase"/>
</dbReference>
<proteinExistence type="inferred from homology"/>
<keyword evidence="10" id="KW-1185">Reference proteome</keyword>
<evidence type="ECO:0000256" key="8">
    <source>
        <dbReference type="ARBA" id="ARBA00023136"/>
    </source>
</evidence>
<dbReference type="PANTHER" id="PTHR14647">
    <property type="entry name" value="GALACTOSE-3-O-SULFOTRANSFERASE"/>
    <property type="match status" value="1"/>
</dbReference>
<evidence type="ECO:0000256" key="6">
    <source>
        <dbReference type="ARBA" id="ARBA00022989"/>
    </source>
</evidence>
<reference evidence="11" key="1">
    <citation type="submission" date="2025-08" db="UniProtKB">
        <authorList>
            <consortium name="RefSeq"/>
        </authorList>
    </citation>
    <scope>IDENTIFICATION</scope>
    <source>
        <tissue evidence="11">Testes</tissue>
    </source>
</reference>
<evidence type="ECO:0000256" key="5">
    <source>
        <dbReference type="ARBA" id="ARBA00022968"/>
    </source>
</evidence>
<keyword evidence="4" id="KW-0812">Transmembrane</keyword>
<evidence type="ECO:0000313" key="10">
    <source>
        <dbReference type="Proteomes" id="UP000694865"/>
    </source>
</evidence>
<dbReference type="PANTHER" id="PTHR14647:SF87">
    <property type="entry name" value="PUTATIVE-RELATED"/>
    <property type="match status" value="1"/>
</dbReference>
<evidence type="ECO:0000256" key="1">
    <source>
        <dbReference type="ARBA" id="ARBA00004323"/>
    </source>
</evidence>
<gene>
    <name evidence="11" type="primary">LOC102800847</name>
</gene>
<comment type="subcellular location">
    <subcellularLocation>
        <location evidence="1">Golgi apparatus membrane</location>
        <topology evidence="1">Single-pass type II membrane protein</topology>
    </subcellularLocation>
</comment>
<keyword evidence="3" id="KW-0808">Transferase</keyword>
<keyword evidence="5" id="KW-0735">Signal-anchor</keyword>
<accession>A0ABM0MBA1</accession>
<dbReference type="Pfam" id="PF06990">
    <property type="entry name" value="Gal-3-0_sulfotr"/>
    <property type="match status" value="1"/>
</dbReference>
<evidence type="ECO:0000313" key="11">
    <source>
        <dbReference type="RefSeq" id="XP_006817292.1"/>
    </source>
</evidence>
<evidence type="ECO:0000256" key="3">
    <source>
        <dbReference type="ARBA" id="ARBA00022679"/>
    </source>
</evidence>
<comment type="similarity">
    <text evidence="2">Belongs to the galactose-3-O-sulfotransferase family.</text>
</comment>
<dbReference type="Proteomes" id="UP000694865">
    <property type="component" value="Unplaced"/>
</dbReference>
<keyword evidence="8" id="KW-0472">Membrane</keyword>
<name>A0ABM0MBA1_SACKO</name>
<sequence>MKSVAIKTILVIALFGLCIHLQKYYLTYSRTGLRPSDVLVSDRVKSSMGNNKNNTIAFTNRKQTIPCKKMNFVFVKTHKTGGSTVGATLFRYGLNNKLISAIALQPASMIVEIKNNTAGVRKYDCDPKFPGYNYLVSHVKHYNYNVLNTLVKRAQFITLLRSPFKHLESSFYYFHADVSCKLLNYENPFAEFVTNLYNYTNPTNMKSKLRKRLHNGQLYGLGCDDDNCNDQTSIEKKILELEQQFDLVMITEYMDESMVLLKQLMCWKDDDVIYKSMKVVGNNNPPITEHMNRIISKWNSADVQLYIHFNRTFWRRIKNYKGDFESDLQSFRTKQAEKNRNVC</sequence>
<dbReference type="InterPro" id="IPR027417">
    <property type="entry name" value="P-loop_NTPase"/>
</dbReference>
<dbReference type="Gene3D" id="3.40.50.300">
    <property type="entry name" value="P-loop containing nucleotide triphosphate hydrolases"/>
    <property type="match status" value="1"/>
</dbReference>
<keyword evidence="9" id="KW-0325">Glycoprotein</keyword>
<dbReference type="GeneID" id="102800847"/>
<evidence type="ECO:0000256" key="7">
    <source>
        <dbReference type="ARBA" id="ARBA00023034"/>
    </source>
</evidence>
<evidence type="ECO:0000256" key="2">
    <source>
        <dbReference type="ARBA" id="ARBA00008124"/>
    </source>
</evidence>
<dbReference type="RefSeq" id="XP_006817292.1">
    <property type="nucleotide sequence ID" value="XM_006817229.1"/>
</dbReference>
<evidence type="ECO:0000256" key="9">
    <source>
        <dbReference type="ARBA" id="ARBA00023180"/>
    </source>
</evidence>
<evidence type="ECO:0000256" key="4">
    <source>
        <dbReference type="ARBA" id="ARBA00022692"/>
    </source>
</evidence>
<organism evidence="10 11">
    <name type="scientific">Saccoglossus kowalevskii</name>
    <name type="common">Acorn worm</name>
    <dbReference type="NCBI Taxonomy" id="10224"/>
    <lineage>
        <taxon>Eukaryota</taxon>
        <taxon>Metazoa</taxon>
        <taxon>Hemichordata</taxon>
        <taxon>Enteropneusta</taxon>
        <taxon>Harrimaniidae</taxon>
        <taxon>Saccoglossus</taxon>
    </lineage>
</organism>
<keyword evidence="6" id="KW-1133">Transmembrane helix</keyword>
<protein>
    <submittedName>
        <fullName evidence="11">Galactosylceramide sulfotransferase-like</fullName>
    </submittedName>
</protein>